<dbReference type="Gene3D" id="1.10.10.10">
    <property type="entry name" value="Winged helix-like DNA-binding domain superfamily/Winged helix DNA-binding domain"/>
    <property type="match status" value="2"/>
</dbReference>
<name>I0UVZ1_9MICC</name>
<keyword evidence="5" id="KW-1185">Reference proteome</keyword>
<evidence type="ECO:0000313" key="4">
    <source>
        <dbReference type="EMBL" id="EID52044.1"/>
    </source>
</evidence>
<dbReference type="InterPro" id="IPR011434">
    <property type="entry name" value="Ltp-like_HTH"/>
</dbReference>
<gene>
    <name evidence="4" type="ORF">HMPREF1324_0786</name>
</gene>
<dbReference type="AlphaFoldDB" id="I0UVZ1"/>
<evidence type="ECO:0000313" key="5">
    <source>
        <dbReference type="Proteomes" id="UP000004863"/>
    </source>
</evidence>
<dbReference type="InterPro" id="IPR036388">
    <property type="entry name" value="WH-like_DNA-bd_sf"/>
</dbReference>
<feature type="region of interest" description="Disordered" evidence="1">
    <location>
        <begin position="54"/>
        <end position="102"/>
    </location>
</feature>
<keyword evidence="4" id="KW-0449">Lipoprotein</keyword>
<dbReference type="PATRIC" id="fig|1125724.3.peg.188"/>
<dbReference type="Proteomes" id="UP000004863">
    <property type="component" value="Unassembled WGS sequence"/>
</dbReference>
<feature type="transmembrane region" description="Helical" evidence="2">
    <location>
        <begin position="33"/>
        <end position="54"/>
    </location>
</feature>
<organism evidence="4 5">
    <name type="scientific">Rothia aeria F0474</name>
    <dbReference type="NCBI Taxonomy" id="1125724"/>
    <lineage>
        <taxon>Bacteria</taxon>
        <taxon>Bacillati</taxon>
        <taxon>Actinomycetota</taxon>
        <taxon>Actinomycetes</taxon>
        <taxon>Micrococcales</taxon>
        <taxon>Micrococcaceae</taxon>
        <taxon>Rothia</taxon>
    </lineage>
</organism>
<accession>I0UVZ1</accession>
<protein>
    <submittedName>
        <fullName evidence="4">Host cell surface-exposed lipoprotein</fullName>
    </submittedName>
</protein>
<evidence type="ECO:0000259" key="3">
    <source>
        <dbReference type="Pfam" id="PF07553"/>
    </source>
</evidence>
<evidence type="ECO:0000256" key="1">
    <source>
        <dbReference type="SAM" id="MobiDB-lite"/>
    </source>
</evidence>
<evidence type="ECO:0000256" key="2">
    <source>
        <dbReference type="SAM" id="Phobius"/>
    </source>
</evidence>
<feature type="domain" description="Putative host cell surface-exposed lipoprotein Ltp-like HTH region" evidence="3">
    <location>
        <begin position="102"/>
        <end position="148"/>
    </location>
</feature>
<keyword evidence="2" id="KW-0812">Transmembrane</keyword>
<dbReference type="Pfam" id="PF07553">
    <property type="entry name" value="Lipoprotein_Ltp"/>
    <property type="match status" value="2"/>
</dbReference>
<keyword evidence="2" id="KW-1133">Transmembrane helix</keyword>
<feature type="compositionally biased region" description="Low complexity" evidence="1">
    <location>
        <begin position="56"/>
        <end position="74"/>
    </location>
</feature>
<dbReference type="EMBL" id="AJJQ01000004">
    <property type="protein sequence ID" value="EID52044.1"/>
    <property type="molecule type" value="Genomic_DNA"/>
</dbReference>
<sequence length="199" mass="22172">MALLARLVSERNNVVTQKNISQDNTARMKNPFYIHRLLLAIVAVFIITGCSHAANGSKGSESKSTSSTSASSVSDQKTDKKDEPKAEAEKPTKDTDNSVPTEYKSALKQAETYSKYMHMSKQGIYKQLTSEYGGKFKPEAAQYAIDNVQADWNENALKKAQSYQKDMHMSPEAIRDQLTSEYGEKFTPEEAEYAVSHLS</sequence>
<feature type="domain" description="Putative host cell surface-exposed lipoprotein Ltp-like HTH region" evidence="3">
    <location>
        <begin position="151"/>
        <end position="198"/>
    </location>
</feature>
<keyword evidence="2" id="KW-0472">Membrane</keyword>
<comment type="caution">
    <text evidence="4">The sequence shown here is derived from an EMBL/GenBank/DDBJ whole genome shotgun (WGS) entry which is preliminary data.</text>
</comment>
<feature type="compositionally biased region" description="Basic and acidic residues" evidence="1">
    <location>
        <begin position="76"/>
        <end position="96"/>
    </location>
</feature>
<reference evidence="4" key="1">
    <citation type="submission" date="2012-03" db="EMBL/GenBank/DDBJ databases">
        <authorList>
            <person name="Durkin A.S."/>
            <person name="McCorrison J."/>
            <person name="Torralba M."/>
            <person name="Gillis M."/>
            <person name="Methe B."/>
            <person name="Sutton G."/>
            <person name="Nelson K.E."/>
        </authorList>
    </citation>
    <scope>NUCLEOTIDE SEQUENCE [LARGE SCALE GENOMIC DNA]</scope>
    <source>
        <strain evidence="4">F0474</strain>
    </source>
</reference>
<proteinExistence type="predicted"/>